<evidence type="ECO:0000313" key="1">
    <source>
        <dbReference type="EMBL" id="KAI3358191.1"/>
    </source>
</evidence>
<evidence type="ECO:0000313" key="2">
    <source>
        <dbReference type="Proteomes" id="UP000831701"/>
    </source>
</evidence>
<keyword evidence="2" id="KW-1185">Reference proteome</keyword>
<organism evidence="1 2">
    <name type="scientific">Scortum barcoo</name>
    <name type="common">barcoo grunter</name>
    <dbReference type="NCBI Taxonomy" id="214431"/>
    <lineage>
        <taxon>Eukaryota</taxon>
        <taxon>Metazoa</taxon>
        <taxon>Chordata</taxon>
        <taxon>Craniata</taxon>
        <taxon>Vertebrata</taxon>
        <taxon>Euteleostomi</taxon>
        <taxon>Actinopterygii</taxon>
        <taxon>Neopterygii</taxon>
        <taxon>Teleostei</taxon>
        <taxon>Neoteleostei</taxon>
        <taxon>Acanthomorphata</taxon>
        <taxon>Eupercaria</taxon>
        <taxon>Centrarchiformes</taxon>
        <taxon>Terapontoidei</taxon>
        <taxon>Terapontidae</taxon>
        <taxon>Scortum</taxon>
    </lineage>
</organism>
<proteinExistence type="predicted"/>
<dbReference type="Proteomes" id="UP000831701">
    <property type="component" value="Chromosome 18"/>
</dbReference>
<comment type="caution">
    <text evidence="1">The sequence shown here is derived from an EMBL/GenBank/DDBJ whole genome shotgun (WGS) entry which is preliminary data.</text>
</comment>
<accession>A0ACB8VRU3</accession>
<dbReference type="EMBL" id="CM041548">
    <property type="protein sequence ID" value="KAI3358191.1"/>
    <property type="molecule type" value="Genomic_DNA"/>
</dbReference>
<sequence>MDQRPLEKIQVNKQTVGLQGRTHPKCEQDQSCLGVELLHKRVSDGGILGVAPVEMSSGGMDGRIVVHGEEEKKTRRAKSEGKEEEEEECRAPENSENVARCLRQTVPFTPPPPSSSISISILLHLSGARLIVPARAADGQPVSVDCILSLWFVQRGAAFIGLFLTVGGQSQICQQIMTETRLPLVL</sequence>
<name>A0ACB8VRU3_9TELE</name>
<reference evidence="1" key="1">
    <citation type="submission" date="2022-04" db="EMBL/GenBank/DDBJ databases">
        <title>Jade perch genome.</title>
        <authorList>
            <person name="Chao B."/>
        </authorList>
    </citation>
    <scope>NUCLEOTIDE SEQUENCE</scope>
    <source>
        <strain evidence="1">CB-2022</strain>
    </source>
</reference>
<gene>
    <name evidence="1" type="ORF">L3Q82_003190</name>
</gene>
<protein>
    <submittedName>
        <fullName evidence="1">Uncharacterized protein</fullName>
    </submittedName>
</protein>